<proteinExistence type="predicted"/>
<evidence type="ECO:0000313" key="1">
    <source>
        <dbReference type="EMBL" id="KAK0390256.1"/>
    </source>
</evidence>
<comment type="caution">
    <text evidence="1">The sequence shown here is derived from an EMBL/GenBank/DDBJ whole genome shotgun (WGS) entry which is preliminary data.</text>
</comment>
<reference evidence="1" key="1">
    <citation type="submission" date="2023-06" db="EMBL/GenBank/DDBJ databases">
        <title>Genomic analysis of the entomopathogenic nematode Steinernema hermaphroditum.</title>
        <authorList>
            <person name="Schwarz E.M."/>
            <person name="Heppert J.K."/>
            <person name="Baniya A."/>
            <person name="Schwartz H.T."/>
            <person name="Tan C.-H."/>
            <person name="Antoshechkin I."/>
            <person name="Sternberg P.W."/>
            <person name="Goodrich-Blair H."/>
            <person name="Dillman A.R."/>
        </authorList>
    </citation>
    <scope>NUCLEOTIDE SEQUENCE</scope>
    <source>
        <strain evidence="1">PS9179</strain>
        <tissue evidence="1">Whole animal</tissue>
    </source>
</reference>
<organism evidence="1 2">
    <name type="scientific">Steinernema hermaphroditum</name>
    <dbReference type="NCBI Taxonomy" id="289476"/>
    <lineage>
        <taxon>Eukaryota</taxon>
        <taxon>Metazoa</taxon>
        <taxon>Ecdysozoa</taxon>
        <taxon>Nematoda</taxon>
        <taxon>Chromadorea</taxon>
        <taxon>Rhabditida</taxon>
        <taxon>Tylenchina</taxon>
        <taxon>Panagrolaimomorpha</taxon>
        <taxon>Strongyloidoidea</taxon>
        <taxon>Steinernematidae</taxon>
        <taxon>Steinernema</taxon>
    </lineage>
</organism>
<protein>
    <submittedName>
        <fullName evidence="1">Uncharacterized protein</fullName>
    </submittedName>
</protein>
<dbReference type="Proteomes" id="UP001175271">
    <property type="component" value="Unassembled WGS sequence"/>
</dbReference>
<evidence type="ECO:0000313" key="2">
    <source>
        <dbReference type="Proteomes" id="UP001175271"/>
    </source>
</evidence>
<sequence>MASPKKIEIAYSFLDHTVNEPDVPQPGDKLDEAFSEVKRASDETIDRLNLIQRDDGQLARVVGTDQFTEPFLDQFTALKTGAETAATSAAQSAASALADKNDAAQILTDTRAVRDEVNQTASTFDATFSQALTDLDAAKTSAVGAVNTSKTEGVAAVEGAKTGALAEIGTARTGALSAINSTGTGAVAAVNDARDTSLADITAAQTAGVGAVNTSATAGVNAVETAKTGAVSAVTSAKNDGVSAVTTAKDDAVTTIGLHRTDAVSAVEGAAVSGRNQINSDTDAALTQISTAKNAATTEIAGQVVVAQNAAQSAAESATEAATIVGNLGGGTTGQFLVKKSNNAYDYAWENITGGGDMLAATYDPTGKAGDVFSMGNMAETTTAKIMTAAERTKLAGIAAGATANTGTVTSVGVSVPSGFSASAAITTSGTITITYAAGYQGYTTAEANKLAGIAAGADKTPGVATTTSNGLMSSGDKSKLNDIAAGATANTGTVTSVGVSVPSGLSVSGAITTSGTIAISYASGYQGYTTAEANKLASIDAGAQANTVSSVNTKTGDIVLTADDVGAASVAQGLLAEEAVSFMQTQSLSDTDKARARDNIGASGLGAGQTWQDVTASRTDVTSYVNNTGKPIIVKILVTVYGYGVAGINVANVTGDMLMLRMDGELMAALTVLVPNLQSYKLTLNDAVIVSWMEYR</sequence>
<name>A0AA39LA61_9BILA</name>
<accession>A0AA39LA61</accession>
<gene>
    <name evidence="1" type="ORF">QR680_019402</name>
</gene>
<dbReference type="EMBL" id="JAUCMV010000021">
    <property type="protein sequence ID" value="KAK0390256.1"/>
    <property type="molecule type" value="Genomic_DNA"/>
</dbReference>
<dbReference type="AlphaFoldDB" id="A0AA39LA61"/>
<keyword evidence="2" id="KW-1185">Reference proteome</keyword>